<evidence type="ECO:0000256" key="5">
    <source>
        <dbReference type="ARBA" id="ARBA00022908"/>
    </source>
</evidence>
<proteinExistence type="predicted"/>
<evidence type="ECO:0000256" key="7">
    <source>
        <dbReference type="ARBA" id="ARBA00023172"/>
    </source>
</evidence>
<dbReference type="Pfam" id="PF02899">
    <property type="entry name" value="Phage_int_SAM_1"/>
    <property type="match status" value="1"/>
</dbReference>
<keyword evidence="2" id="KW-0963">Cytoplasm</keyword>
<evidence type="ECO:0000256" key="4">
    <source>
        <dbReference type="ARBA" id="ARBA00022829"/>
    </source>
</evidence>
<keyword evidence="4" id="KW-0159">Chromosome partition</keyword>
<dbReference type="InterPro" id="IPR044068">
    <property type="entry name" value="CB"/>
</dbReference>
<dbReference type="PANTHER" id="PTHR30349">
    <property type="entry name" value="PHAGE INTEGRASE-RELATED"/>
    <property type="match status" value="1"/>
</dbReference>
<feature type="domain" description="Core-binding (CB)" evidence="10">
    <location>
        <begin position="1"/>
        <end position="96"/>
    </location>
</feature>
<evidence type="ECO:0000256" key="1">
    <source>
        <dbReference type="ARBA" id="ARBA00004496"/>
    </source>
</evidence>
<dbReference type="Gene3D" id="1.10.150.130">
    <property type="match status" value="1"/>
</dbReference>
<dbReference type="InterPro" id="IPR002104">
    <property type="entry name" value="Integrase_catalytic"/>
</dbReference>
<gene>
    <name evidence="11" type="ORF">S06H3_15297</name>
</gene>
<protein>
    <recommendedName>
        <fullName evidence="12">Tyr recombinase domain-containing protein</fullName>
    </recommendedName>
</protein>
<evidence type="ECO:0000259" key="10">
    <source>
        <dbReference type="PROSITE" id="PS51900"/>
    </source>
</evidence>
<keyword evidence="5" id="KW-0229">DNA integration</keyword>
<sequence>MLPHINDFLLNLQASHYSPSTICNYERDLEVFDYFLNESNIEFDKVNKRTIRYYKAYLTSRGRKTAGLSNGNDKQLGTHSINYKLTALRVYLRYLIDMDYPCPLPPEAVKLMKAARKYPQAAELNDLIRLIEAPTPESNIIGLRDKAILETLFSTGLRVSELVSLNRGQIDLERQEFGVKGKGDKIRVVLLSDTAAQWIRRYLQSRRDYFKPLFIRYSGAIATEKNGEKMRLTARSIQNIVTKYAKKCGLPIKASPNILRHGFATYLAEQGANPAALQ</sequence>
<dbReference type="SUPFAM" id="SSF56349">
    <property type="entry name" value="DNA breaking-rejoining enzymes"/>
    <property type="match status" value="1"/>
</dbReference>
<dbReference type="PROSITE" id="PS51898">
    <property type="entry name" value="TYR_RECOMBINASE"/>
    <property type="match status" value="1"/>
</dbReference>
<dbReference type="GO" id="GO:0007059">
    <property type="term" value="P:chromosome segregation"/>
    <property type="evidence" value="ECO:0007669"/>
    <property type="project" value="UniProtKB-KW"/>
</dbReference>
<feature type="non-terminal residue" evidence="11">
    <location>
        <position position="278"/>
    </location>
</feature>
<dbReference type="PROSITE" id="PS51900">
    <property type="entry name" value="CB"/>
    <property type="match status" value="1"/>
</dbReference>
<evidence type="ECO:0000259" key="9">
    <source>
        <dbReference type="PROSITE" id="PS51898"/>
    </source>
</evidence>
<dbReference type="GO" id="GO:0006310">
    <property type="term" value="P:DNA recombination"/>
    <property type="evidence" value="ECO:0007669"/>
    <property type="project" value="UniProtKB-KW"/>
</dbReference>
<dbReference type="InterPro" id="IPR011010">
    <property type="entry name" value="DNA_brk_join_enz"/>
</dbReference>
<dbReference type="AlphaFoldDB" id="X1M369"/>
<evidence type="ECO:0000256" key="6">
    <source>
        <dbReference type="ARBA" id="ARBA00023125"/>
    </source>
</evidence>
<evidence type="ECO:0000256" key="3">
    <source>
        <dbReference type="ARBA" id="ARBA00022618"/>
    </source>
</evidence>
<dbReference type="InterPro" id="IPR013762">
    <property type="entry name" value="Integrase-like_cat_sf"/>
</dbReference>
<evidence type="ECO:0000256" key="8">
    <source>
        <dbReference type="ARBA" id="ARBA00023306"/>
    </source>
</evidence>
<reference evidence="11" key="1">
    <citation type="journal article" date="2014" name="Front. Microbiol.">
        <title>High frequency of phylogenetically diverse reductive dehalogenase-homologous genes in deep subseafloor sedimentary metagenomes.</title>
        <authorList>
            <person name="Kawai M."/>
            <person name="Futagami T."/>
            <person name="Toyoda A."/>
            <person name="Takaki Y."/>
            <person name="Nishi S."/>
            <person name="Hori S."/>
            <person name="Arai W."/>
            <person name="Tsubouchi T."/>
            <person name="Morono Y."/>
            <person name="Uchiyama I."/>
            <person name="Ito T."/>
            <person name="Fujiyama A."/>
            <person name="Inagaki F."/>
            <person name="Takami H."/>
        </authorList>
    </citation>
    <scope>NUCLEOTIDE SEQUENCE</scope>
    <source>
        <strain evidence="11">Expedition CK06-06</strain>
    </source>
</reference>
<dbReference type="GO" id="GO:0015074">
    <property type="term" value="P:DNA integration"/>
    <property type="evidence" value="ECO:0007669"/>
    <property type="project" value="UniProtKB-KW"/>
</dbReference>
<comment type="subcellular location">
    <subcellularLocation>
        <location evidence="1">Cytoplasm</location>
    </subcellularLocation>
</comment>
<dbReference type="InterPro" id="IPR004107">
    <property type="entry name" value="Integrase_SAM-like_N"/>
</dbReference>
<accession>X1M369</accession>
<dbReference type="GO" id="GO:0003677">
    <property type="term" value="F:DNA binding"/>
    <property type="evidence" value="ECO:0007669"/>
    <property type="project" value="UniProtKB-KW"/>
</dbReference>
<dbReference type="InterPro" id="IPR050090">
    <property type="entry name" value="Tyrosine_recombinase_XerCD"/>
</dbReference>
<comment type="caution">
    <text evidence="11">The sequence shown here is derived from an EMBL/GenBank/DDBJ whole genome shotgun (WGS) entry which is preliminary data.</text>
</comment>
<evidence type="ECO:0000256" key="2">
    <source>
        <dbReference type="ARBA" id="ARBA00022490"/>
    </source>
</evidence>
<keyword evidence="3" id="KW-0132">Cell division</keyword>
<dbReference type="InterPro" id="IPR010998">
    <property type="entry name" value="Integrase_recombinase_N"/>
</dbReference>
<dbReference type="PANTHER" id="PTHR30349:SF77">
    <property type="entry name" value="TYROSINE RECOMBINASE XERC"/>
    <property type="match status" value="1"/>
</dbReference>
<name>X1M369_9ZZZZ</name>
<evidence type="ECO:0000313" key="11">
    <source>
        <dbReference type="EMBL" id="GAI09105.1"/>
    </source>
</evidence>
<organism evidence="11">
    <name type="scientific">marine sediment metagenome</name>
    <dbReference type="NCBI Taxonomy" id="412755"/>
    <lineage>
        <taxon>unclassified sequences</taxon>
        <taxon>metagenomes</taxon>
        <taxon>ecological metagenomes</taxon>
    </lineage>
</organism>
<keyword evidence="8" id="KW-0131">Cell cycle</keyword>
<dbReference type="Gene3D" id="1.10.443.10">
    <property type="entry name" value="Intergrase catalytic core"/>
    <property type="match status" value="1"/>
</dbReference>
<keyword evidence="7" id="KW-0233">DNA recombination</keyword>
<keyword evidence="6" id="KW-0238">DNA-binding</keyword>
<dbReference type="GO" id="GO:0005737">
    <property type="term" value="C:cytoplasm"/>
    <property type="evidence" value="ECO:0007669"/>
    <property type="project" value="UniProtKB-SubCell"/>
</dbReference>
<feature type="domain" description="Tyr recombinase" evidence="9">
    <location>
        <begin position="117"/>
        <end position="278"/>
    </location>
</feature>
<evidence type="ECO:0008006" key="12">
    <source>
        <dbReference type="Google" id="ProtNLM"/>
    </source>
</evidence>
<dbReference type="GO" id="GO:0051301">
    <property type="term" value="P:cell division"/>
    <property type="evidence" value="ECO:0007669"/>
    <property type="project" value="UniProtKB-KW"/>
</dbReference>
<dbReference type="Pfam" id="PF00589">
    <property type="entry name" value="Phage_integrase"/>
    <property type="match status" value="1"/>
</dbReference>
<dbReference type="EMBL" id="BARV01007521">
    <property type="protein sequence ID" value="GAI09105.1"/>
    <property type="molecule type" value="Genomic_DNA"/>
</dbReference>